<gene>
    <name evidence="7" type="ORF">HQN59_22810</name>
</gene>
<feature type="binding site" evidence="5">
    <location>
        <position position="154"/>
    </location>
    <ligand>
        <name>Mg(2+)</name>
        <dbReference type="ChEBI" id="CHEBI:18420"/>
    </ligand>
</feature>
<dbReference type="Pfam" id="PF03328">
    <property type="entry name" value="HpcH_HpaI"/>
    <property type="match status" value="1"/>
</dbReference>
<dbReference type="GO" id="GO:0016829">
    <property type="term" value="F:lyase activity"/>
    <property type="evidence" value="ECO:0007669"/>
    <property type="project" value="UniProtKB-KW"/>
</dbReference>
<keyword evidence="3 5" id="KW-0460">Magnesium</keyword>
<keyword evidence="7" id="KW-0456">Lyase</keyword>
<keyword evidence="8" id="KW-1185">Reference proteome</keyword>
<protein>
    <submittedName>
        <fullName evidence="7">CoA ester lyase</fullName>
    </submittedName>
</protein>
<organism evidence="7 8">
    <name type="scientific">Piscinibacter koreensis</name>
    <dbReference type="NCBI Taxonomy" id="2742824"/>
    <lineage>
        <taxon>Bacteria</taxon>
        <taxon>Pseudomonadati</taxon>
        <taxon>Pseudomonadota</taxon>
        <taxon>Betaproteobacteria</taxon>
        <taxon>Burkholderiales</taxon>
        <taxon>Sphaerotilaceae</taxon>
        <taxon>Piscinibacter</taxon>
    </lineage>
</organism>
<reference evidence="7 8" key="1">
    <citation type="submission" date="2020-06" db="EMBL/GenBank/DDBJ databases">
        <title>Schlegella sp. ID0723 isolated from air conditioner.</title>
        <authorList>
            <person name="Kim D.Y."/>
            <person name="Kim D.-U."/>
        </authorList>
    </citation>
    <scope>NUCLEOTIDE SEQUENCE [LARGE SCALE GENOMIC DNA]</scope>
    <source>
        <strain evidence="7 8">ID0723</strain>
    </source>
</reference>
<evidence type="ECO:0000256" key="3">
    <source>
        <dbReference type="ARBA" id="ARBA00022842"/>
    </source>
</evidence>
<evidence type="ECO:0000256" key="1">
    <source>
        <dbReference type="ARBA" id="ARBA00001946"/>
    </source>
</evidence>
<dbReference type="InterPro" id="IPR011206">
    <property type="entry name" value="Citrate_lyase_beta/mcl1/mcl2"/>
</dbReference>
<accession>A0A7Y6TYT8</accession>
<dbReference type="PANTHER" id="PTHR32308">
    <property type="entry name" value="LYASE BETA SUBUNIT, PUTATIVE (AFU_ORTHOLOGUE AFUA_4G13030)-RELATED"/>
    <property type="match status" value="1"/>
</dbReference>
<sequence length="286" mass="29706">MSDDGLAARQPRTYLFVPADRPERYAKARAAGADAVIVDLEDAVAPVAKPDARDALANALDGALDAAQDEAAPLIVRVNAAGTPWFDDDLALCRHPGVAAVMLPKADGIDAVCHAFENAFKDVLPIIESARGIEEVRAIARVPGVVRLAFGSIDLAVDLGIDCAPDGGEAELQPYRAQVVLASRLGGLAAPADGVSLAIDDAPRLRADAERSRRLGFGAKLCIHPKQIAVVQGVFAADPERIAWARRVCAAFAASGGAAVAVDGEMIDVPVVERARAVLRSAGLAS</sequence>
<dbReference type="AlphaFoldDB" id="A0A7Y6TYT8"/>
<feature type="binding site" evidence="4">
    <location>
        <position position="77"/>
    </location>
    <ligand>
        <name>substrate</name>
    </ligand>
</feature>
<dbReference type="EMBL" id="JABWMJ010000014">
    <property type="protein sequence ID" value="NUZ08584.1"/>
    <property type="molecule type" value="Genomic_DNA"/>
</dbReference>
<dbReference type="PIRSF" id="PIRSF015582">
    <property type="entry name" value="Cit_lyase_B"/>
    <property type="match status" value="1"/>
</dbReference>
<dbReference type="RefSeq" id="WP_176071444.1">
    <property type="nucleotide sequence ID" value="NZ_JABWMJ010000014.1"/>
</dbReference>
<evidence type="ECO:0000256" key="5">
    <source>
        <dbReference type="PIRSR" id="PIRSR015582-2"/>
    </source>
</evidence>
<dbReference type="InterPro" id="IPR040442">
    <property type="entry name" value="Pyrv_kinase-like_dom_sf"/>
</dbReference>
<dbReference type="SUPFAM" id="SSF51621">
    <property type="entry name" value="Phosphoenolpyruvate/pyruvate domain"/>
    <property type="match status" value="1"/>
</dbReference>
<dbReference type="Proteomes" id="UP000529637">
    <property type="component" value="Unassembled WGS sequence"/>
</dbReference>
<comment type="cofactor">
    <cofactor evidence="1">
        <name>Mg(2+)</name>
        <dbReference type="ChEBI" id="CHEBI:18420"/>
    </cofactor>
</comment>
<keyword evidence="2 5" id="KW-0479">Metal-binding</keyword>
<dbReference type="GO" id="GO:0006107">
    <property type="term" value="P:oxaloacetate metabolic process"/>
    <property type="evidence" value="ECO:0007669"/>
    <property type="project" value="TreeGrafter"/>
</dbReference>
<name>A0A7Y6TYT8_9BURK</name>
<dbReference type="PANTHER" id="PTHR32308:SF10">
    <property type="entry name" value="CITRATE LYASE SUBUNIT BETA"/>
    <property type="match status" value="1"/>
</dbReference>
<evidence type="ECO:0000256" key="2">
    <source>
        <dbReference type="ARBA" id="ARBA00022723"/>
    </source>
</evidence>
<feature type="domain" description="HpcH/HpaI aldolase/citrate lyase" evidence="6">
    <location>
        <begin position="12"/>
        <end position="225"/>
    </location>
</feature>
<comment type="caution">
    <text evidence="7">The sequence shown here is derived from an EMBL/GenBank/DDBJ whole genome shotgun (WGS) entry which is preliminary data.</text>
</comment>
<evidence type="ECO:0000313" key="7">
    <source>
        <dbReference type="EMBL" id="NUZ08584.1"/>
    </source>
</evidence>
<evidence type="ECO:0000313" key="8">
    <source>
        <dbReference type="Proteomes" id="UP000529637"/>
    </source>
</evidence>
<evidence type="ECO:0000259" key="6">
    <source>
        <dbReference type="Pfam" id="PF03328"/>
    </source>
</evidence>
<feature type="binding site" evidence="4">
    <location>
        <position position="128"/>
    </location>
    <ligand>
        <name>substrate</name>
    </ligand>
</feature>
<dbReference type="GO" id="GO:0000287">
    <property type="term" value="F:magnesium ion binding"/>
    <property type="evidence" value="ECO:0007669"/>
    <property type="project" value="TreeGrafter"/>
</dbReference>
<feature type="binding site" evidence="5">
    <location>
        <position position="128"/>
    </location>
    <ligand>
        <name>Mg(2+)</name>
        <dbReference type="ChEBI" id="CHEBI:18420"/>
    </ligand>
</feature>
<proteinExistence type="predicted"/>
<dbReference type="Gene3D" id="3.20.20.60">
    <property type="entry name" value="Phosphoenolpyruvate-binding domains"/>
    <property type="match status" value="1"/>
</dbReference>
<dbReference type="InterPro" id="IPR015813">
    <property type="entry name" value="Pyrv/PenolPyrv_kinase-like_dom"/>
</dbReference>
<evidence type="ECO:0000256" key="4">
    <source>
        <dbReference type="PIRSR" id="PIRSR015582-1"/>
    </source>
</evidence>
<dbReference type="InterPro" id="IPR005000">
    <property type="entry name" value="Aldolase/citrate-lyase_domain"/>
</dbReference>